<dbReference type="SUPFAM" id="SSF51419">
    <property type="entry name" value="PLP-binding barrel"/>
    <property type="match status" value="1"/>
</dbReference>
<dbReference type="GO" id="GO:0036088">
    <property type="term" value="P:D-serine catabolic process"/>
    <property type="evidence" value="ECO:0007669"/>
    <property type="project" value="TreeGrafter"/>
</dbReference>
<name>A0A5B1B714_MYCSI</name>
<sequence>MHEVCSRPQPEPVRLDPQGRLQRYEEAFANHDAPFAFVDLDAMWGNADHLLCRAADKPIRVASKSLRCRLLQREILDSNDRFDGLMTFTLAETLWLAGHGFDNLLLAYPTTDRAALRELGELTAENPERAPIVMVDSVEHLDLIESATAKPVRVCVDLDAGYWRAGGRLQVGPKRSPLHTPEQARALAVEIAQRPSLRLVALMSYEGHIAGFGDHVAGKRVQNAAVRWLQRESFAELRERRARAVELVREVADITIVNAGGTGDLQLVAQEPAITEATAGSGFYAPTLFDSYSTFSLRPAAMFALPICRRPNAKTVTALGGGYLASGVGAKDRMPTPYLPSGLKLDPMEGTGEVQTPLSGAAARRLRIGDKVYFRHTKAGELCERFDRLYLVRGAQ</sequence>
<dbReference type="OrthoDB" id="2445260at2"/>
<dbReference type="InterPro" id="IPR029066">
    <property type="entry name" value="PLP-binding_barrel"/>
</dbReference>
<reference evidence="2 3" key="1">
    <citation type="submission" date="2019-09" db="EMBL/GenBank/DDBJ databases">
        <title>Report of infection by Mycobacterium simiae a patient suffering from pulmonary tuberculosis.</title>
        <authorList>
            <person name="Mohanty P.S."/>
            <person name="Bansal A.K."/>
            <person name="Singh H."/>
            <person name="Sharma S."/>
            <person name="Patil S.A."/>
            <person name="Upadhaya P."/>
            <person name="Singh P.K."/>
            <person name="Kumar D."/>
            <person name="Kumar S."/>
            <person name="Singh R.K."/>
            <person name="Chaudhary B."/>
        </authorList>
    </citation>
    <scope>NUCLEOTIDE SEQUENCE [LARGE SCALE GENOMIC DNA]</scope>
    <source>
        <strain evidence="2 3">JAL-560-SIM</strain>
    </source>
</reference>
<organism evidence="2 3">
    <name type="scientific">Mycobacterium simiae</name>
    <name type="common">Mycobacterium habana</name>
    <dbReference type="NCBI Taxonomy" id="1784"/>
    <lineage>
        <taxon>Bacteria</taxon>
        <taxon>Bacillati</taxon>
        <taxon>Actinomycetota</taxon>
        <taxon>Actinomycetes</taxon>
        <taxon>Mycobacteriales</taxon>
        <taxon>Mycobacteriaceae</taxon>
        <taxon>Mycobacterium</taxon>
        <taxon>Mycobacterium simiae complex</taxon>
    </lineage>
</organism>
<evidence type="ECO:0000259" key="1">
    <source>
        <dbReference type="Pfam" id="PF01168"/>
    </source>
</evidence>
<evidence type="ECO:0000313" key="3">
    <source>
        <dbReference type="Proteomes" id="UP000324701"/>
    </source>
</evidence>
<dbReference type="RefSeq" id="WP_149656568.1">
    <property type="nucleotide sequence ID" value="NZ_VTZN01000368.1"/>
</dbReference>
<dbReference type="Proteomes" id="UP000324701">
    <property type="component" value="Unassembled WGS sequence"/>
</dbReference>
<dbReference type="InterPro" id="IPR001608">
    <property type="entry name" value="Ala_racemase_N"/>
</dbReference>
<protein>
    <submittedName>
        <fullName evidence="2">Amino acid deaminase/aldolase</fullName>
    </submittedName>
</protein>
<dbReference type="InterPro" id="IPR051466">
    <property type="entry name" value="D-amino_acid_metab_enzyme"/>
</dbReference>
<gene>
    <name evidence="2" type="ORF">F0Q45_25820</name>
</gene>
<comment type="caution">
    <text evidence="2">The sequence shown here is derived from an EMBL/GenBank/DDBJ whole genome shotgun (WGS) entry which is preliminary data.</text>
</comment>
<dbReference type="EMBL" id="VTZN01000368">
    <property type="protein sequence ID" value="KAA1243173.1"/>
    <property type="molecule type" value="Genomic_DNA"/>
</dbReference>
<dbReference type="GO" id="GO:0008721">
    <property type="term" value="F:D-serine ammonia-lyase activity"/>
    <property type="evidence" value="ECO:0007669"/>
    <property type="project" value="TreeGrafter"/>
</dbReference>
<feature type="domain" description="Alanine racemase N-terminal" evidence="1">
    <location>
        <begin position="38"/>
        <end position="242"/>
    </location>
</feature>
<dbReference type="PANTHER" id="PTHR28004:SF2">
    <property type="entry name" value="D-SERINE DEHYDRATASE"/>
    <property type="match status" value="1"/>
</dbReference>
<dbReference type="Gene3D" id="3.20.20.10">
    <property type="entry name" value="Alanine racemase"/>
    <property type="match status" value="1"/>
</dbReference>
<keyword evidence="3" id="KW-1185">Reference proteome</keyword>
<feature type="non-terminal residue" evidence="2">
    <location>
        <position position="396"/>
    </location>
</feature>
<dbReference type="PANTHER" id="PTHR28004">
    <property type="entry name" value="ZGC:162816-RELATED"/>
    <property type="match status" value="1"/>
</dbReference>
<accession>A0A5B1B714</accession>
<dbReference type="Pfam" id="PF01168">
    <property type="entry name" value="Ala_racemase_N"/>
    <property type="match status" value="1"/>
</dbReference>
<dbReference type="CDD" id="cd06813">
    <property type="entry name" value="PLPDE_III_DSD_D-TA_like_2"/>
    <property type="match status" value="1"/>
</dbReference>
<evidence type="ECO:0000313" key="2">
    <source>
        <dbReference type="EMBL" id="KAA1243173.1"/>
    </source>
</evidence>
<dbReference type="AlphaFoldDB" id="A0A5B1B714"/>
<proteinExistence type="predicted"/>